<dbReference type="InterPro" id="IPR012337">
    <property type="entry name" value="RNaseH-like_sf"/>
</dbReference>
<feature type="domain" description="Reverse transcriptase Ty1/copia-type" evidence="5">
    <location>
        <begin position="1219"/>
        <end position="1300"/>
    </location>
</feature>
<dbReference type="GO" id="GO:0016787">
    <property type="term" value="F:hydrolase activity"/>
    <property type="evidence" value="ECO:0007669"/>
    <property type="project" value="UniProtKB-KW"/>
</dbReference>
<name>A0A6L2LZT7_TANCI</name>
<dbReference type="Gene3D" id="3.30.420.10">
    <property type="entry name" value="Ribonuclease H-like superfamily/Ribonuclease H"/>
    <property type="match status" value="1"/>
</dbReference>
<reference evidence="6" key="1">
    <citation type="journal article" date="2019" name="Sci. Rep.">
        <title>Draft genome of Tanacetum cinerariifolium, the natural source of mosquito coil.</title>
        <authorList>
            <person name="Yamashiro T."/>
            <person name="Shiraishi A."/>
            <person name="Satake H."/>
            <person name="Nakayama K."/>
        </authorList>
    </citation>
    <scope>NUCLEOTIDE SEQUENCE</scope>
</reference>
<feature type="compositionally biased region" description="Basic and acidic residues" evidence="4">
    <location>
        <begin position="825"/>
        <end position="843"/>
    </location>
</feature>
<proteinExistence type="predicted"/>
<dbReference type="PANTHER" id="PTHR42648">
    <property type="entry name" value="TRANSPOSASE, PUTATIVE-RELATED"/>
    <property type="match status" value="1"/>
</dbReference>
<keyword evidence="1" id="KW-0479">Metal-binding</keyword>
<accession>A0A6L2LZT7</accession>
<evidence type="ECO:0000259" key="5">
    <source>
        <dbReference type="Pfam" id="PF07727"/>
    </source>
</evidence>
<evidence type="ECO:0000256" key="3">
    <source>
        <dbReference type="SAM" id="Coils"/>
    </source>
</evidence>
<dbReference type="InterPro" id="IPR039537">
    <property type="entry name" value="Retrotran_Ty1/copia-like"/>
</dbReference>
<protein>
    <submittedName>
        <fullName evidence="6">Ribonuclease H-like domain-containing protein</fullName>
    </submittedName>
</protein>
<feature type="region of interest" description="Disordered" evidence="4">
    <location>
        <begin position="435"/>
        <end position="459"/>
    </location>
</feature>
<evidence type="ECO:0000256" key="1">
    <source>
        <dbReference type="ARBA" id="ARBA00022723"/>
    </source>
</evidence>
<dbReference type="PANTHER" id="PTHR42648:SF32">
    <property type="entry name" value="RIBONUCLEASE H-LIKE DOMAIN, GAG-PRE-INTEGRASE DOMAIN PROTEIN-RELATED"/>
    <property type="match status" value="1"/>
</dbReference>
<evidence type="ECO:0000256" key="4">
    <source>
        <dbReference type="SAM" id="MobiDB-lite"/>
    </source>
</evidence>
<keyword evidence="2" id="KW-0378">Hydrolase</keyword>
<feature type="region of interest" description="Disordered" evidence="4">
    <location>
        <begin position="769"/>
        <end position="843"/>
    </location>
</feature>
<dbReference type="GO" id="GO:0003676">
    <property type="term" value="F:nucleic acid binding"/>
    <property type="evidence" value="ECO:0007669"/>
    <property type="project" value="InterPro"/>
</dbReference>
<dbReference type="SUPFAM" id="SSF57756">
    <property type="entry name" value="Retrovirus zinc finger-like domains"/>
    <property type="match status" value="1"/>
</dbReference>
<dbReference type="EMBL" id="BKCJ010005392">
    <property type="protein sequence ID" value="GEU66487.1"/>
    <property type="molecule type" value="Genomic_DNA"/>
</dbReference>
<dbReference type="SUPFAM" id="SSF53098">
    <property type="entry name" value="Ribonuclease H-like"/>
    <property type="match status" value="1"/>
</dbReference>
<sequence length="1300" mass="146724">MDINGQRIGFDKSKVECFNYHKNGHFARECRASKNQDNRGREYGRKTVQVETSTENALIAQDGIGGYDWSYQAEAELPTNYALMALTSSGSSSSFDSENLEKEKKERDELKLILEKLQNSSKSLNNLLDSQVRDKFKTGLGYKETTLDSFVNSSAMLENQENVESGLDKEYHAVPLPFIGNYMPPKRDLRLIDGHVESVYVDIISNIAPSDVKTVESKHKTVNINHKGVFSTVEPKPVRMNSFSPPIIQDWHCNDESEGNPQQKEYKEKGVIDSGCSRHMTENKCYLADFEAYDGGFVSFGDRKGRISGKGIKREYSIARTPQQNRIAERKNRTLIEAVRTMALMTKPHNKTPYELIHGRAPLKDFMKHFGCPVTILNTKDNLGHQTNGIAGSKENPFAGQDEKKKELEQEYIMIPICTTDPLISQGTKVSAVDAGKKATKVDKSEASNYGGQDDQVPRSEVKSLLQQERQTKHNNITNSFNTISSPVSTAGPSFVNTASPSPINAAGPFANKWAIGTKWVYRNKKDERGIVIKNKARLVAQWHTQEEVIEVQTDKALFIKRHKDDILLVQVYVDDIIFGSTKKELIKQKSDGIFISQDKYVAEVIRKFDFVTMKTASTPIESNKPLIKDEEAEDIDVHLYKSIIGSLMYLTASRPDITFDVCAYARLMIAKDGRCLVDTSEVTSDKTVHKERGDIIERAVTTTSSLETKQDNDTALVDKQKVIITEDIIRSDLCFDDAEGFSGVITPLFDTMMVQASVDMDDTPVETQQTPIIDQPSTSKPQRKQKPRRKHRKEAEVSHDESQDEEHVPTPSSDPLPSGRRVKSPMEKDSFGAQEDASKQGRIIEEIDQNAEIALDDKTHGRTNDDDMFEVDDLASEEVVMDITTGEHVEQIIKDVEKEVSTAEPVSTAGEVVTTTVKVSAALTKDVTEDEIIMAQAWARLKSEKPKIALDDETQGRTNDDDMFEVDLAGEEVVTDTTTGEHVEQIIKDVEKEASTAEPVITAGKAKMIELEVPIKRKDQMKIKEEYARKLEAEEQEAARLKKAQQDKEANISWDNIQTMMDGDRLFVKRLQAREREEFSKERSFNEIKKLFDREMKKVNDFIAMDSKAQESSTKRTAEHLESDISKKQKVDENVEPVIDDTEDLKKCMKIVPDDGDEVLVEANPLSSKSLNIIDYKIYKEGKKTYFKIIRADGNSQVYLTFEKIFKNFNREDLEVFTWTRVPRPPDVNVVQCMWVFRHKYLADGTLSPYKARLVANGSTQLEGVDVDETFSLVVKPGTIRTVLSLATSRHWPVHQLDV</sequence>
<feature type="compositionally biased region" description="Basic and acidic residues" evidence="4">
    <location>
        <begin position="435"/>
        <end position="446"/>
    </location>
</feature>
<dbReference type="Pfam" id="PF07727">
    <property type="entry name" value="RVT_2"/>
    <property type="match status" value="1"/>
</dbReference>
<dbReference type="GO" id="GO:0008270">
    <property type="term" value="F:zinc ion binding"/>
    <property type="evidence" value="ECO:0007669"/>
    <property type="project" value="InterPro"/>
</dbReference>
<feature type="coiled-coil region" evidence="3">
    <location>
        <begin position="100"/>
        <end position="134"/>
    </location>
</feature>
<comment type="caution">
    <text evidence="6">The sequence shown here is derived from an EMBL/GenBank/DDBJ whole genome shotgun (WGS) entry which is preliminary data.</text>
</comment>
<gene>
    <name evidence="6" type="ORF">Tci_038465</name>
</gene>
<keyword evidence="3" id="KW-0175">Coiled coil</keyword>
<organism evidence="6">
    <name type="scientific">Tanacetum cinerariifolium</name>
    <name type="common">Dalmatian daisy</name>
    <name type="synonym">Chrysanthemum cinerariifolium</name>
    <dbReference type="NCBI Taxonomy" id="118510"/>
    <lineage>
        <taxon>Eukaryota</taxon>
        <taxon>Viridiplantae</taxon>
        <taxon>Streptophyta</taxon>
        <taxon>Embryophyta</taxon>
        <taxon>Tracheophyta</taxon>
        <taxon>Spermatophyta</taxon>
        <taxon>Magnoliopsida</taxon>
        <taxon>eudicotyledons</taxon>
        <taxon>Gunneridae</taxon>
        <taxon>Pentapetalae</taxon>
        <taxon>asterids</taxon>
        <taxon>campanulids</taxon>
        <taxon>Asterales</taxon>
        <taxon>Asteraceae</taxon>
        <taxon>Asteroideae</taxon>
        <taxon>Anthemideae</taxon>
        <taxon>Anthemidinae</taxon>
        <taxon>Tanacetum</taxon>
    </lineage>
</organism>
<dbReference type="InterPro" id="IPR013103">
    <property type="entry name" value="RVT_2"/>
</dbReference>
<feature type="compositionally biased region" description="Polar residues" evidence="4">
    <location>
        <begin position="769"/>
        <end position="780"/>
    </location>
</feature>
<feature type="compositionally biased region" description="Basic residues" evidence="4">
    <location>
        <begin position="782"/>
        <end position="793"/>
    </location>
</feature>
<evidence type="ECO:0000256" key="2">
    <source>
        <dbReference type="ARBA" id="ARBA00022801"/>
    </source>
</evidence>
<dbReference type="InterPro" id="IPR036397">
    <property type="entry name" value="RNaseH_sf"/>
</dbReference>
<feature type="compositionally biased region" description="Basic and acidic residues" evidence="4">
    <location>
        <begin position="794"/>
        <end position="809"/>
    </location>
</feature>
<evidence type="ECO:0000313" key="6">
    <source>
        <dbReference type="EMBL" id="GEU66487.1"/>
    </source>
</evidence>
<dbReference type="InterPro" id="IPR036875">
    <property type="entry name" value="Znf_CCHC_sf"/>
</dbReference>
<feature type="coiled-coil region" evidence="3">
    <location>
        <begin position="1018"/>
        <end position="1052"/>
    </location>
</feature>